<evidence type="ECO:0000256" key="4">
    <source>
        <dbReference type="ARBA" id="ARBA00022475"/>
    </source>
</evidence>
<dbReference type="Gene3D" id="3.30.565.10">
    <property type="entry name" value="Histidine kinase-like ATPase, C-terminal domain"/>
    <property type="match status" value="1"/>
</dbReference>
<proteinExistence type="predicted"/>
<dbReference type="Gene3D" id="1.10.287.130">
    <property type="match status" value="1"/>
</dbReference>
<evidence type="ECO:0000259" key="13">
    <source>
        <dbReference type="PROSITE" id="PS50885"/>
    </source>
</evidence>
<dbReference type="PANTHER" id="PTHR43065:SF42">
    <property type="entry name" value="TWO-COMPONENT SENSOR PPRA"/>
    <property type="match status" value="1"/>
</dbReference>
<dbReference type="InterPro" id="IPR005467">
    <property type="entry name" value="His_kinase_dom"/>
</dbReference>
<dbReference type="AlphaFoldDB" id="A0A4S1CBE6"/>
<dbReference type="PRINTS" id="PR00344">
    <property type="entry name" value="BCTRLSENSOR"/>
</dbReference>
<dbReference type="InterPro" id="IPR033480">
    <property type="entry name" value="sCache_2"/>
</dbReference>
<dbReference type="Pfam" id="PF00512">
    <property type="entry name" value="HisKA"/>
    <property type="match status" value="1"/>
</dbReference>
<evidence type="ECO:0000313" key="15">
    <source>
        <dbReference type="Proteomes" id="UP000306416"/>
    </source>
</evidence>
<keyword evidence="7 11" id="KW-0812">Transmembrane</keyword>
<dbReference type="EMBL" id="SRSC01000004">
    <property type="protein sequence ID" value="TGU70675.1"/>
    <property type="molecule type" value="Genomic_DNA"/>
</dbReference>
<dbReference type="InterPro" id="IPR003661">
    <property type="entry name" value="HisK_dim/P_dom"/>
</dbReference>
<keyword evidence="6" id="KW-0808">Transferase</keyword>
<keyword evidence="4" id="KW-1003">Cell membrane</keyword>
<dbReference type="CDD" id="cd06225">
    <property type="entry name" value="HAMP"/>
    <property type="match status" value="1"/>
</dbReference>
<dbReference type="SMART" id="SM01049">
    <property type="entry name" value="Cache_2"/>
    <property type="match status" value="2"/>
</dbReference>
<dbReference type="SUPFAM" id="SSF47384">
    <property type="entry name" value="Homodimeric domain of signal transducing histidine kinase"/>
    <property type="match status" value="1"/>
</dbReference>
<evidence type="ECO:0000256" key="2">
    <source>
        <dbReference type="ARBA" id="ARBA00004651"/>
    </source>
</evidence>
<dbReference type="InterPro" id="IPR003660">
    <property type="entry name" value="HAMP_dom"/>
</dbReference>
<evidence type="ECO:0000256" key="11">
    <source>
        <dbReference type="SAM" id="Phobius"/>
    </source>
</evidence>
<feature type="transmembrane region" description="Helical" evidence="11">
    <location>
        <begin position="20"/>
        <end position="40"/>
    </location>
</feature>
<evidence type="ECO:0000256" key="6">
    <source>
        <dbReference type="ARBA" id="ARBA00022679"/>
    </source>
</evidence>
<comment type="subcellular location">
    <subcellularLocation>
        <location evidence="2">Cell membrane</location>
        <topology evidence="2">Multi-pass membrane protein</topology>
    </subcellularLocation>
</comment>
<reference evidence="14 15" key="1">
    <citation type="submission" date="2019-04" db="EMBL/GenBank/DDBJ databases">
        <title>Geobacter oryzae sp. nov., ferric-reducing bacteria isolated from paddy soil.</title>
        <authorList>
            <person name="Xu Z."/>
            <person name="Masuda Y."/>
            <person name="Itoh H."/>
            <person name="Senoo K."/>
        </authorList>
    </citation>
    <scope>NUCLEOTIDE SEQUENCE [LARGE SCALE GENOMIC DNA]</scope>
    <source>
        <strain evidence="14 15">Red111</strain>
    </source>
</reference>
<comment type="caution">
    <text evidence="14">The sequence shown here is derived from an EMBL/GenBank/DDBJ whole genome shotgun (WGS) entry which is preliminary data.</text>
</comment>
<dbReference type="SUPFAM" id="SSF158472">
    <property type="entry name" value="HAMP domain-like"/>
    <property type="match status" value="1"/>
</dbReference>
<dbReference type="PROSITE" id="PS50109">
    <property type="entry name" value="HIS_KIN"/>
    <property type="match status" value="1"/>
</dbReference>
<dbReference type="InterPro" id="IPR036097">
    <property type="entry name" value="HisK_dim/P_sf"/>
</dbReference>
<organism evidence="14 15">
    <name type="scientific">Geomonas terrae</name>
    <dbReference type="NCBI Taxonomy" id="2562681"/>
    <lineage>
        <taxon>Bacteria</taxon>
        <taxon>Pseudomonadati</taxon>
        <taxon>Thermodesulfobacteriota</taxon>
        <taxon>Desulfuromonadia</taxon>
        <taxon>Geobacterales</taxon>
        <taxon>Geobacteraceae</taxon>
        <taxon>Geomonas</taxon>
    </lineage>
</organism>
<sequence length="656" mass="74957">MQRYLFDFINNLKLRWKMVVLVLPLVIIPIFLVGGIIGYISTKQAYLGITQTSKDDLQHMASFTVDLLNSHYQQFQVYKQDKEKSFHDELQTVTELAYNVVKSQQNLQKTGRMDLKTAQREARNALLKVNVGKTGYIYAMDSRGELKVHVAQEGANVFDSRDESGRYFIREMIEKAKRSKPGEILYIVYPWKNAALGDKSLRKKMVAYRYLKEWDWIIAAGGYLEETYEDVAFERRSFEALKEKIKSKKVGKTGYIYAMDTSGNFMIHPTGEGKNFLNATDSNGQHFIKEMCERKNGWIRYPWKNKGDEVPRMKIVRYEYFEPWNWIVAVGSYEEEFYQEANAIKGRILESMVVLTILVSVLAVFMVLLASRVMTEPISRMIEVIRRVKMGRLDETMPVDSEDELGELATAFNRMTKIIKHNKELEANLAQQGKMASLGVLSSGVAHEINNPLGVILGYAAYIEKKLTPEDPNYKFIHEIKRESKRCKKIVQDLLSYARTPQPVLEETNVNDLLEQIVDFAANHTDMHHVTVQKSFDLSLPRVMVDGDQLRQVAINLILNAGAAMQRGGELVVSTAAVEDEWVCLRFRDNGAGISPEHIEKIFEPFFTTKVKGTGLGLAITKQIVEQHHGKIEITSEMGVGTTVEVKLPINRDEYC</sequence>
<dbReference type="Proteomes" id="UP000306416">
    <property type="component" value="Unassembled WGS sequence"/>
</dbReference>
<dbReference type="GO" id="GO:0005886">
    <property type="term" value="C:plasma membrane"/>
    <property type="evidence" value="ECO:0007669"/>
    <property type="project" value="UniProtKB-SubCell"/>
</dbReference>
<evidence type="ECO:0000313" key="14">
    <source>
        <dbReference type="EMBL" id="TGU70675.1"/>
    </source>
</evidence>
<dbReference type="SMART" id="SM00304">
    <property type="entry name" value="HAMP"/>
    <property type="match status" value="1"/>
</dbReference>
<gene>
    <name evidence="14" type="ORF">E4633_16880</name>
</gene>
<dbReference type="RefSeq" id="WP_135871917.1">
    <property type="nucleotide sequence ID" value="NZ_SRSC01000004.1"/>
</dbReference>
<dbReference type="InterPro" id="IPR004010">
    <property type="entry name" value="Double_Cache_2"/>
</dbReference>
<protein>
    <recommendedName>
        <fullName evidence="3">histidine kinase</fullName>
        <ecNumber evidence="3">2.7.13.3</ecNumber>
    </recommendedName>
</protein>
<accession>A0A4S1CBE6</accession>
<dbReference type="GO" id="GO:0000155">
    <property type="term" value="F:phosphorelay sensor kinase activity"/>
    <property type="evidence" value="ECO:0007669"/>
    <property type="project" value="InterPro"/>
</dbReference>
<evidence type="ECO:0000256" key="8">
    <source>
        <dbReference type="ARBA" id="ARBA00022777"/>
    </source>
</evidence>
<evidence type="ECO:0000256" key="10">
    <source>
        <dbReference type="ARBA" id="ARBA00023136"/>
    </source>
</evidence>
<keyword evidence="5" id="KW-0597">Phosphoprotein</keyword>
<dbReference type="InterPro" id="IPR004358">
    <property type="entry name" value="Sig_transdc_His_kin-like_C"/>
</dbReference>
<dbReference type="CDD" id="cd00082">
    <property type="entry name" value="HisKA"/>
    <property type="match status" value="1"/>
</dbReference>
<dbReference type="EC" id="2.7.13.3" evidence="3"/>
<feature type="domain" description="HAMP" evidence="13">
    <location>
        <begin position="372"/>
        <end position="424"/>
    </location>
</feature>
<dbReference type="SMART" id="SM00387">
    <property type="entry name" value="HATPase_c"/>
    <property type="match status" value="1"/>
</dbReference>
<dbReference type="InterPro" id="IPR036890">
    <property type="entry name" value="HATPase_C_sf"/>
</dbReference>
<dbReference type="InterPro" id="IPR003594">
    <property type="entry name" value="HATPase_dom"/>
</dbReference>
<evidence type="ECO:0000256" key="5">
    <source>
        <dbReference type="ARBA" id="ARBA00022553"/>
    </source>
</evidence>
<dbReference type="SMART" id="SM00388">
    <property type="entry name" value="HisKA"/>
    <property type="match status" value="1"/>
</dbReference>
<keyword evidence="8" id="KW-0418">Kinase</keyword>
<comment type="catalytic activity">
    <reaction evidence="1">
        <text>ATP + protein L-histidine = ADP + protein N-phospho-L-histidine.</text>
        <dbReference type="EC" id="2.7.13.3"/>
    </reaction>
</comment>
<keyword evidence="9 11" id="KW-1133">Transmembrane helix</keyword>
<keyword evidence="10 11" id="KW-0472">Membrane</keyword>
<evidence type="ECO:0000256" key="7">
    <source>
        <dbReference type="ARBA" id="ARBA00022692"/>
    </source>
</evidence>
<name>A0A4S1CBE6_9BACT</name>
<dbReference type="Pfam" id="PF08269">
    <property type="entry name" value="dCache_2"/>
    <property type="match status" value="1"/>
</dbReference>
<feature type="domain" description="Histidine kinase" evidence="12">
    <location>
        <begin position="444"/>
        <end position="652"/>
    </location>
</feature>
<dbReference type="Pfam" id="PF02518">
    <property type="entry name" value="HATPase_c"/>
    <property type="match status" value="1"/>
</dbReference>
<dbReference type="PROSITE" id="PS50885">
    <property type="entry name" value="HAMP"/>
    <property type="match status" value="1"/>
</dbReference>
<dbReference type="CDD" id="cd12912">
    <property type="entry name" value="PDC2_MCP_like"/>
    <property type="match status" value="1"/>
</dbReference>
<evidence type="ECO:0000256" key="3">
    <source>
        <dbReference type="ARBA" id="ARBA00012438"/>
    </source>
</evidence>
<dbReference type="Pfam" id="PF00672">
    <property type="entry name" value="HAMP"/>
    <property type="match status" value="1"/>
</dbReference>
<feature type="transmembrane region" description="Helical" evidence="11">
    <location>
        <begin position="352"/>
        <end position="371"/>
    </location>
</feature>
<dbReference type="SUPFAM" id="SSF55874">
    <property type="entry name" value="ATPase domain of HSP90 chaperone/DNA topoisomerase II/histidine kinase"/>
    <property type="match status" value="1"/>
</dbReference>
<dbReference type="Gene3D" id="6.10.340.10">
    <property type="match status" value="1"/>
</dbReference>
<dbReference type="Gene3D" id="3.30.450.20">
    <property type="entry name" value="PAS domain"/>
    <property type="match status" value="2"/>
</dbReference>
<evidence type="ECO:0000256" key="1">
    <source>
        <dbReference type="ARBA" id="ARBA00000085"/>
    </source>
</evidence>
<evidence type="ECO:0000259" key="12">
    <source>
        <dbReference type="PROSITE" id="PS50109"/>
    </source>
</evidence>
<keyword evidence="15" id="KW-1185">Reference proteome</keyword>
<dbReference type="PANTHER" id="PTHR43065">
    <property type="entry name" value="SENSOR HISTIDINE KINASE"/>
    <property type="match status" value="1"/>
</dbReference>
<evidence type="ECO:0000256" key="9">
    <source>
        <dbReference type="ARBA" id="ARBA00022989"/>
    </source>
</evidence>